<dbReference type="Gene3D" id="1.10.10.10">
    <property type="entry name" value="Winged helix-like DNA-binding domain superfamily/Winged helix DNA-binding domain"/>
    <property type="match status" value="1"/>
</dbReference>
<dbReference type="PANTHER" id="PTHR35807:SF1">
    <property type="entry name" value="TRANSCRIPTIONAL REGULATOR REDD"/>
    <property type="match status" value="1"/>
</dbReference>
<keyword evidence="1" id="KW-0805">Transcription regulation</keyword>
<name>A0A1W2M4A3_9PSEU</name>
<dbReference type="InterPro" id="IPR036388">
    <property type="entry name" value="WH-like_DNA-bd_sf"/>
</dbReference>
<evidence type="ECO:0000259" key="3">
    <source>
        <dbReference type="SMART" id="SM01043"/>
    </source>
</evidence>
<dbReference type="Gene3D" id="1.25.40.10">
    <property type="entry name" value="Tetratricopeptide repeat domain"/>
    <property type="match status" value="1"/>
</dbReference>
<dbReference type="Proteomes" id="UP000076660">
    <property type="component" value="Unassembled WGS sequence"/>
</dbReference>
<evidence type="ECO:0000256" key="1">
    <source>
        <dbReference type="ARBA" id="ARBA00023015"/>
    </source>
</evidence>
<evidence type="ECO:0000313" key="5">
    <source>
        <dbReference type="Proteomes" id="UP000076660"/>
    </source>
</evidence>
<dbReference type="InterPro" id="IPR005158">
    <property type="entry name" value="BTAD"/>
</dbReference>
<evidence type="ECO:0000313" key="4">
    <source>
        <dbReference type="EMBL" id="ONF75025.1"/>
    </source>
</evidence>
<dbReference type="Pfam" id="PF03704">
    <property type="entry name" value="BTAD"/>
    <property type="match status" value="1"/>
</dbReference>
<keyword evidence="2" id="KW-0804">Transcription</keyword>
<gene>
    <name evidence="4" type="ORF">AVR91_0200475</name>
</gene>
<protein>
    <recommendedName>
        <fullName evidence="3">Bacterial transcriptional activator domain-containing protein</fullName>
    </recommendedName>
</protein>
<sequence>MEINLLGNVEIRGHGRIHRLSTSSGYCVLAALALQPTTPIPATTLLDWLWLPSQQTDKSAGSLTRFVTEIRGAIEKAGGDRAWLRYSSGARTYCLDIDASLVDYHRFTRLADTARVKADVEMFDRALALWRGKGEPLANVKSLWADRRRTDMKAVLRTVRHHLFEALLATGKPEQVIQELAYVVEESPTDEFMVDGLRALAAAGRHVDIPEWTTRLTRLMDEIFSVAPAPASVALAKRLTSDPGERALTPPVHRTIVGRSAISNVQHAEWTTPLHRTSIRAGNSSETCPDCDRWPTTGSEPACGIRHGRRW</sequence>
<reference evidence="4 5" key="1">
    <citation type="submission" date="2016-12" db="EMBL/GenBank/DDBJ databases">
        <title>Amycolatopsis keratiniphila subsp. keratiniphila genome sequencing and assembly.</title>
        <authorList>
            <person name="Mayilraj S."/>
            <person name="Kaur N."/>
        </authorList>
    </citation>
    <scope>NUCLEOTIDE SEQUENCE [LARGE SCALE GENOMIC DNA]</scope>
    <source>
        <strain evidence="4 5">DSM 44409</strain>
    </source>
</reference>
<dbReference type="EMBL" id="LQMT02000002">
    <property type="protein sequence ID" value="ONF75025.1"/>
    <property type="molecule type" value="Genomic_DNA"/>
</dbReference>
<dbReference type="InterPro" id="IPR051677">
    <property type="entry name" value="AfsR-DnrI-RedD_regulator"/>
</dbReference>
<dbReference type="SMART" id="SM01043">
    <property type="entry name" value="BTAD"/>
    <property type="match status" value="1"/>
</dbReference>
<dbReference type="InterPro" id="IPR011990">
    <property type="entry name" value="TPR-like_helical_dom_sf"/>
</dbReference>
<dbReference type="GO" id="GO:0006355">
    <property type="term" value="P:regulation of DNA-templated transcription"/>
    <property type="evidence" value="ECO:0007669"/>
    <property type="project" value="TreeGrafter"/>
</dbReference>
<dbReference type="GO" id="GO:0003677">
    <property type="term" value="F:DNA binding"/>
    <property type="evidence" value="ECO:0007669"/>
    <property type="project" value="TreeGrafter"/>
</dbReference>
<dbReference type="AlphaFoldDB" id="A0A1W2M4A3"/>
<dbReference type="PANTHER" id="PTHR35807">
    <property type="entry name" value="TRANSCRIPTIONAL REGULATOR REDD-RELATED"/>
    <property type="match status" value="1"/>
</dbReference>
<accession>A0A1W2M4A3</accession>
<organism evidence="4 5">
    <name type="scientific">Amycolatopsis keratiniphila subsp. keratiniphila</name>
    <dbReference type="NCBI Taxonomy" id="227715"/>
    <lineage>
        <taxon>Bacteria</taxon>
        <taxon>Bacillati</taxon>
        <taxon>Actinomycetota</taxon>
        <taxon>Actinomycetes</taxon>
        <taxon>Pseudonocardiales</taxon>
        <taxon>Pseudonocardiaceae</taxon>
        <taxon>Amycolatopsis</taxon>
        <taxon>Amycolatopsis japonica group</taxon>
    </lineage>
</organism>
<dbReference type="RefSeq" id="WP_076857228.1">
    <property type="nucleotide sequence ID" value="NZ_LQMT02000002.1"/>
</dbReference>
<dbReference type="OrthoDB" id="3369601at2"/>
<comment type="caution">
    <text evidence="4">The sequence shown here is derived from an EMBL/GenBank/DDBJ whole genome shotgun (WGS) entry which is preliminary data.</text>
</comment>
<dbReference type="SUPFAM" id="SSF48452">
    <property type="entry name" value="TPR-like"/>
    <property type="match status" value="1"/>
</dbReference>
<feature type="domain" description="Bacterial transcriptional activator" evidence="3">
    <location>
        <begin position="102"/>
        <end position="240"/>
    </location>
</feature>
<evidence type="ECO:0000256" key="2">
    <source>
        <dbReference type="ARBA" id="ARBA00023163"/>
    </source>
</evidence>
<proteinExistence type="predicted"/>